<dbReference type="GO" id="GO:0016620">
    <property type="term" value="F:oxidoreductase activity, acting on the aldehyde or oxo group of donors, NAD or NADP as acceptor"/>
    <property type="evidence" value="ECO:0007669"/>
    <property type="project" value="InterPro"/>
</dbReference>
<evidence type="ECO:0000256" key="3">
    <source>
        <dbReference type="PROSITE-ProRule" id="PRU10007"/>
    </source>
</evidence>
<dbReference type="FunFam" id="3.40.605.10:FF:000007">
    <property type="entry name" value="NAD/NADP-dependent betaine aldehyde dehydrogenase"/>
    <property type="match status" value="1"/>
</dbReference>
<evidence type="ECO:0000313" key="8">
    <source>
        <dbReference type="Proteomes" id="UP000219514"/>
    </source>
</evidence>
<evidence type="ECO:0000256" key="2">
    <source>
        <dbReference type="ARBA" id="ARBA00023002"/>
    </source>
</evidence>
<dbReference type="RefSeq" id="WP_097206066.1">
    <property type="nucleotide sequence ID" value="NZ_JACHXB010000004.1"/>
</dbReference>
<gene>
    <name evidence="7" type="ORF">SAMN06893097_103209</name>
</gene>
<dbReference type="AlphaFoldDB" id="A0A285EAN3"/>
<dbReference type="PANTHER" id="PTHR11699">
    <property type="entry name" value="ALDEHYDE DEHYDROGENASE-RELATED"/>
    <property type="match status" value="1"/>
</dbReference>
<name>A0A285EAN3_9ACTN</name>
<dbReference type="EMBL" id="OBDO01000003">
    <property type="protein sequence ID" value="SNX96040.1"/>
    <property type="molecule type" value="Genomic_DNA"/>
</dbReference>
<accession>A0A285EAN3</accession>
<dbReference type="SUPFAM" id="SSF53720">
    <property type="entry name" value="ALDH-like"/>
    <property type="match status" value="1"/>
</dbReference>
<organism evidence="7 8">
    <name type="scientific">Geodermatophilus sabuli</name>
    <dbReference type="NCBI Taxonomy" id="1564158"/>
    <lineage>
        <taxon>Bacteria</taxon>
        <taxon>Bacillati</taxon>
        <taxon>Actinomycetota</taxon>
        <taxon>Actinomycetes</taxon>
        <taxon>Geodermatophilales</taxon>
        <taxon>Geodermatophilaceae</taxon>
        <taxon>Geodermatophilus</taxon>
    </lineage>
</organism>
<reference evidence="7 8" key="1">
    <citation type="submission" date="2017-09" db="EMBL/GenBank/DDBJ databases">
        <authorList>
            <person name="Ehlers B."/>
            <person name="Leendertz F.H."/>
        </authorList>
    </citation>
    <scope>NUCLEOTIDE SEQUENCE [LARGE SCALE GENOMIC DNA]</scope>
    <source>
        <strain evidence="7 8">DSM 46844</strain>
    </source>
</reference>
<dbReference type="InterPro" id="IPR016161">
    <property type="entry name" value="Ald_DH/histidinol_DH"/>
</dbReference>
<sequence length="467" mass="48768">MKTYGHWIDGAEHAPASGEHIPSTSPWTGATVAEIPSGDSADVAAAVTSASAALAAWRALKPGVRGRLLADLADGIRAERQLLADLEGAEAGKPAAQSLREVDAAASYFDFYAGLSNIPSGEVIDLGPGMHGYTTHEPYGVIGVITPWNAPLNQAARAVAPALLAGNVVVVKPSEFTSATTLELARIATVAGLPAGVLNVVTGTGVGAGQPLVEHRDVRKLAFTGSLRAGRQIGRVAADRVLPLTLELGGKSANIVFADADLPEAAAGSVRAFTANAGQVCSAGTRLLVADEIHDEFVQLLLERVKSVQPGESYGQLTTEDQFTKVQSYFEVARQDGATLAAGGAATGEGWLVEPTVYTDVTNSMTIAREEIFGPVLAVLRFSTEDEAIAIANDSEFGLAAGIWTSDVARAHRVAARLEAGQVYVNEWLTGLVEGPFGGNKNSGYGREKGMEALRHYTQTKFVAVKL</sequence>
<keyword evidence="8" id="KW-1185">Reference proteome</keyword>
<dbReference type="OrthoDB" id="6882680at2"/>
<dbReference type="Gene3D" id="3.40.309.10">
    <property type="entry name" value="Aldehyde Dehydrogenase, Chain A, domain 2"/>
    <property type="match status" value="1"/>
</dbReference>
<feature type="region of interest" description="Disordered" evidence="5">
    <location>
        <begin position="1"/>
        <end position="24"/>
    </location>
</feature>
<dbReference type="InterPro" id="IPR015590">
    <property type="entry name" value="Aldehyde_DH_dom"/>
</dbReference>
<evidence type="ECO:0000256" key="5">
    <source>
        <dbReference type="SAM" id="MobiDB-lite"/>
    </source>
</evidence>
<dbReference type="FunFam" id="3.40.309.10:FF:000012">
    <property type="entry name" value="Betaine aldehyde dehydrogenase"/>
    <property type="match status" value="1"/>
</dbReference>
<evidence type="ECO:0000256" key="1">
    <source>
        <dbReference type="ARBA" id="ARBA00009986"/>
    </source>
</evidence>
<dbReference type="InterPro" id="IPR016163">
    <property type="entry name" value="Ald_DH_C"/>
</dbReference>
<comment type="similarity">
    <text evidence="1 4">Belongs to the aldehyde dehydrogenase family.</text>
</comment>
<evidence type="ECO:0000259" key="6">
    <source>
        <dbReference type="Pfam" id="PF00171"/>
    </source>
</evidence>
<dbReference type="PROSITE" id="PS00687">
    <property type="entry name" value="ALDEHYDE_DEHYDR_GLU"/>
    <property type="match status" value="1"/>
</dbReference>
<dbReference type="InterPro" id="IPR029510">
    <property type="entry name" value="Ald_DH_CS_GLU"/>
</dbReference>
<evidence type="ECO:0000256" key="4">
    <source>
        <dbReference type="RuleBase" id="RU003345"/>
    </source>
</evidence>
<dbReference type="Proteomes" id="UP000219514">
    <property type="component" value="Unassembled WGS sequence"/>
</dbReference>
<dbReference type="InterPro" id="IPR016162">
    <property type="entry name" value="Ald_DH_N"/>
</dbReference>
<keyword evidence="2 4" id="KW-0560">Oxidoreductase</keyword>
<protein>
    <submittedName>
        <fullName evidence="7">Aldehyde dehydrogenase (NAD+)</fullName>
    </submittedName>
</protein>
<feature type="domain" description="Aldehyde dehydrogenase" evidence="6">
    <location>
        <begin position="17"/>
        <end position="463"/>
    </location>
</feature>
<dbReference type="Pfam" id="PF00171">
    <property type="entry name" value="Aldedh"/>
    <property type="match status" value="1"/>
</dbReference>
<feature type="active site" evidence="3">
    <location>
        <position position="247"/>
    </location>
</feature>
<proteinExistence type="inferred from homology"/>
<dbReference type="Gene3D" id="3.40.605.10">
    <property type="entry name" value="Aldehyde Dehydrogenase, Chain A, domain 1"/>
    <property type="match status" value="1"/>
</dbReference>
<evidence type="ECO:0000313" key="7">
    <source>
        <dbReference type="EMBL" id="SNX96040.1"/>
    </source>
</evidence>